<evidence type="ECO:0000256" key="2">
    <source>
        <dbReference type="ARBA" id="ARBA00022525"/>
    </source>
</evidence>
<organism evidence="6 7">
    <name type="scientific">Chromobacterium violaceum (strain ATCC 12472 / DSM 30191 / JCM 1249 / CCUG 213 / NBRC 12614 / NCIMB 9131 / NCTC 9757 / MK)</name>
    <dbReference type="NCBI Taxonomy" id="243365"/>
    <lineage>
        <taxon>Bacteria</taxon>
        <taxon>Pseudomonadati</taxon>
        <taxon>Pseudomonadota</taxon>
        <taxon>Betaproteobacteria</taxon>
        <taxon>Neisseriales</taxon>
        <taxon>Chromobacteriaceae</taxon>
        <taxon>Chromobacterium</taxon>
    </lineage>
</organism>
<dbReference type="PANTHER" id="PTHR12338">
    <property type="entry name" value="AUTOTRANSPORTER"/>
    <property type="match status" value="1"/>
</dbReference>
<dbReference type="Proteomes" id="UP000001424">
    <property type="component" value="Chromosome"/>
</dbReference>
<evidence type="ECO:0000256" key="1">
    <source>
        <dbReference type="ARBA" id="ARBA00004613"/>
    </source>
</evidence>
<evidence type="ECO:0000256" key="3">
    <source>
        <dbReference type="ARBA" id="ARBA00022729"/>
    </source>
</evidence>
<dbReference type="Gene3D" id="2.160.20.10">
    <property type="entry name" value="Single-stranded right-handed beta-helix, Pectin lyase-like"/>
    <property type="match status" value="1"/>
</dbReference>
<keyword evidence="2" id="KW-0964">Secreted</keyword>
<protein>
    <submittedName>
        <fullName evidence="6">Probable adhesin</fullName>
    </submittedName>
</protein>
<dbReference type="Pfam" id="PF07581">
    <property type="entry name" value="Glug"/>
    <property type="match status" value="4"/>
</dbReference>
<dbReference type="HOGENOM" id="CLU_004995_1_0_4"/>
<dbReference type="STRING" id="243365.CV_1471"/>
<dbReference type="InterPro" id="IPR050909">
    <property type="entry name" value="Bact_Autotransporter_VF"/>
</dbReference>
<gene>
    <name evidence="6" type="ordered locus">CV_1471</name>
</gene>
<evidence type="ECO:0000259" key="5">
    <source>
        <dbReference type="SMART" id="SM00912"/>
    </source>
</evidence>
<evidence type="ECO:0000313" key="6">
    <source>
        <dbReference type="EMBL" id="AAQ59146.1"/>
    </source>
</evidence>
<dbReference type="PANTHER" id="PTHR12338:SF8">
    <property type="entry name" value="HEME_HEMOPEXIN-BINDING PROTEIN"/>
    <property type="match status" value="1"/>
</dbReference>
<dbReference type="InterPro" id="IPR008638">
    <property type="entry name" value="FhaB/CdiA-like_TPS"/>
</dbReference>
<dbReference type="InterPro" id="IPR011050">
    <property type="entry name" value="Pectin_lyase_fold/virulence"/>
</dbReference>
<dbReference type="Gene3D" id="2.160.20.110">
    <property type="match status" value="2"/>
</dbReference>
<keyword evidence="7" id="KW-1185">Reference proteome</keyword>
<dbReference type="AlphaFoldDB" id="Q7NY05"/>
<dbReference type="SUPFAM" id="SSF51126">
    <property type="entry name" value="Pectin lyase-like"/>
    <property type="match status" value="1"/>
</dbReference>
<dbReference type="eggNOG" id="COG3210">
    <property type="taxonomic scope" value="Bacteria"/>
</dbReference>
<dbReference type="GO" id="GO:0005576">
    <property type="term" value="C:extracellular region"/>
    <property type="evidence" value="ECO:0007669"/>
    <property type="project" value="UniProtKB-SubCell"/>
</dbReference>
<dbReference type="NCBIfam" id="TIGR01901">
    <property type="entry name" value="adhes_NPXG"/>
    <property type="match status" value="1"/>
</dbReference>
<name>Q7NY05_CHRVO</name>
<dbReference type="InterPro" id="IPR012334">
    <property type="entry name" value="Pectin_lyas_fold"/>
</dbReference>
<sequence>MELAMNRIYHVIWHYATQQWTVVSEHTCAKKRRSSSSQKISPIALSLLACLTNGATAAPIGGQVANGYGSIRQTGSTTTVVQNSQNLSLNWNSFNVSPNETVNFIQPNRTSLAVNNILGNSPSQIMGHLNANGQLWLINPNGMIFGRNAQINVGSLVASTLSPSSNSSNDTIQFKGSGSGSIINQGHISAAQGGYVALLGNAVSNQGTIEATAGTVALAGGSEIAVGFADNQLVGIQVNKSTLNNFAENQQLIQADGGQVIMTAGAHDSILGSAVNNSGIIEARTLESHNGKITLLAGMAAGTTSVAGTLDASAPDGGDGGHIDTSGAHVKITPDANISTKASNGSTGSWTIDPQNYTIAASGGDITGSQVSSLLGSNNITISSTQGAVAGSGDLNVNDAISWSNANSLTLTAVRNVSFNSGGTVTNTGGGTLSARADANASGTGTVVMNGGSINVSGAGGAVNFYYNPAVFGTPSTFSNVTVSGGSKFTPYMLINTASKLQSMSTNASANYALATNIDASSISNFTPVAFSGNFDGLNYAINNLTVNASGNNAGLFSTTSGTATVQNLSLANASVTGHATVGALVGNNAGTIKNVTVSGTVSGTNTEIGGVAGYNTGSLDRVTSSATVNGTGISGASDYVGGLVGYSTGGSISNASVSGAVNVAAHNYYIGGLIGYSNSTISNSAATGNVNAVFGGYTGGFIGYAAGGTVSASYATGSVTAGDYGYDDNAGFIGVNYAPITNSYSTGTVTLAQSWYSGGLVGQNHANIGNSYSSSNITVSSGPAAGGDGSATYTNSVGGLVGYNVAGNLSNVYATGNVISTGQGANGTYYGSYYIGGLVGYVGSGNITHSYATGNVTATALIQGAGGLVGEAVAGTYTNDYASGNVTATQAGYSSPPYLCRRLDRLSGRDAGQYLFRRQRQRLRRHHQLRRFDRRGDHHHRQLVLGHHDQRAGHRPIHSRGRDEYGQYANPGQLHLGHDSQWQYQPGLGFFHGLENGHRRLSVPGIPDSQWTDQHAGAHHACGRGSLLSTDAVQFLRQQQGL</sequence>
<dbReference type="EMBL" id="AE016825">
    <property type="protein sequence ID" value="AAQ59146.1"/>
    <property type="molecule type" value="Genomic_DNA"/>
</dbReference>
<accession>Q7NY05</accession>
<dbReference type="SMART" id="SM00912">
    <property type="entry name" value="Haemagg_act"/>
    <property type="match status" value="1"/>
</dbReference>
<proteinExistence type="predicted"/>
<dbReference type="KEGG" id="cvi:CV_1471"/>
<dbReference type="InterPro" id="IPR024973">
    <property type="entry name" value="ESPR"/>
</dbReference>
<dbReference type="InterPro" id="IPR011493">
    <property type="entry name" value="GLUG"/>
</dbReference>
<reference evidence="6 7" key="1">
    <citation type="journal article" date="2003" name="Proc. Natl. Acad. Sci. U.S.A.">
        <title>The complete genome sequence of Chromobacterium violaceum reveals remarkable and exploitable bacterial adaptability.</title>
        <authorList>
            <person name="Vasconcelos A.T.R."/>
            <person name="de Almeida D.F."/>
            <person name="Almeida F.C."/>
            <person name="de Almeida L.G.P."/>
            <person name="de Almeida R."/>
            <person name="Goncalves J.A.A."/>
            <person name="Andrade E.M."/>
            <person name="Antonio R.V."/>
            <person name="Araripe J."/>
            <person name="de Araujo M.F.F."/>
            <person name="Filho S.A."/>
            <person name="Azevedo V."/>
            <person name="Batista A.J."/>
            <person name="Bataus L.A.M."/>
            <person name="Batista J.S."/>
            <person name="Belo A."/>
            <person name="vander Berg C."/>
            <person name="Blamey J."/>
            <person name="Bogo M."/>
            <person name="Bonato S."/>
            <person name="Bordignon J."/>
            <person name="Brito C.A."/>
            <person name="Brocchi M."/>
            <person name="Burity H.A."/>
            <person name="Camargo A.A."/>
            <person name="Cardoso D.D.P."/>
            <person name="Carneiro N.P."/>
            <person name="Carraro D.M."/>
            <person name="Carvalho C.M.B."/>
            <person name="Cascardo J.C.M."/>
            <person name="Cavada B.S."/>
            <person name="Chueire L.M.O."/>
            <person name="Pasa T.B.C."/>
            <person name="Duran N."/>
            <person name="Fagundes N."/>
            <person name="Falcao C.L."/>
            <person name="Fantinatti F."/>
            <person name="Farias I.P."/>
            <person name="Felipe M.S.S."/>
            <person name="Ferrari L.P."/>
            <person name="Ferro J.A."/>
            <person name="Ferro M.I.T."/>
            <person name="Franco G.R."/>
            <person name="Freitas N.S.A."/>
            <person name="Furlan L.R."/>
            <person name="Gazzinelli R.T."/>
            <person name="Gomes E.A."/>
            <person name="Goncalves P.R."/>
            <person name="Grangeiro T.B."/>
            <person name="Grattapaglia D."/>
            <person name="Grisard E.C."/>
            <person name="Guimaraes C.T."/>
            <person name="Hanna E.S."/>
            <person name="Hungria M."/>
            <person name="Jardim S.N."/>
            <person name="Laurino J."/>
            <person name="Leoi L.C.T."/>
            <person name="Fassarella L."/>
            <person name="Lima A."/>
            <person name="Loureiro M.F."/>
            <person name="Lyra M.C.P."/>
            <person name="Macedo M."/>
            <person name="Madeira H.M.F."/>
            <person name="Manfio G.P."/>
            <person name="Maranhao A.Q."/>
            <person name="Martins W.S."/>
            <person name="di Mauro S.M.Z."/>
            <person name="de Medeiros S.R.B."/>
            <person name="Meissner R.D.V."/>
            <person name="Menck C.F.M."/>
            <person name="Moreira M.A.M."/>
            <person name="Nascimento F.F."/>
            <person name="Nicolas M.F."/>
            <person name="Oliveira J.G."/>
            <person name="Oliveira S.C."/>
            <person name="Paixao R.F.C."/>
            <person name="Parente J.A."/>
            <person name="Pedrosa F.O."/>
            <person name="Pena S.J.D."/>
            <person name="Perreira J.O."/>
            <person name="Perreira M."/>
            <person name="Pinto L.S.R.C."/>
            <person name="Pinto L.S."/>
            <person name="Porto J.I.R."/>
            <person name="Potrich D.P."/>
            <person name="Neto C.E.R."/>
            <person name="Reis A.M.M."/>
            <person name="Rigo L.U."/>
            <person name="Rondinelli E."/>
            <person name="dos Santos E.B.P."/>
            <person name="Santos F.R."/>
            <person name="Schneider M.P.C."/>
            <person name="Seuanez H.N."/>
            <person name="Silva A.M.R."/>
            <person name="da Silva A.L.C."/>
            <person name="Silva D.W."/>
            <person name="Silva R."/>
            <person name="Simoes I.C."/>
            <person name="Simon D."/>
            <person name="Soares C.M.A."/>
            <person name="Soares R.B.A."/>
            <person name="Souza E.M."/>
            <person name="Souza K.R.L."/>
            <person name="Souza R.C."/>
            <person name="Steffens M.B.R."/>
            <person name="Steindel M."/>
            <person name="Teixeira S.R."/>
            <person name="Urmenyi T."/>
            <person name="Vettore A."/>
            <person name="Wassem R."/>
            <person name="Zaha A."/>
            <person name="Simpson A.J.G."/>
        </authorList>
    </citation>
    <scope>NUCLEOTIDE SEQUENCE [LARGE SCALE GENOMIC DNA]</scope>
    <source>
        <strain evidence="7">ATCC 12472 / DSM 30191 / JCM 1249 / NBRC 12614 / NCIMB 9131 / NCTC 9757</strain>
    </source>
</reference>
<comment type="subcellular location">
    <subcellularLocation>
        <location evidence="1">Secreted</location>
    </subcellularLocation>
</comment>
<dbReference type="Pfam" id="PF13018">
    <property type="entry name" value="ESPR"/>
    <property type="match status" value="1"/>
</dbReference>
<evidence type="ECO:0000313" key="7">
    <source>
        <dbReference type="Proteomes" id="UP000001424"/>
    </source>
</evidence>
<evidence type="ECO:0000256" key="4">
    <source>
        <dbReference type="SAM" id="MobiDB-lite"/>
    </source>
</evidence>
<keyword evidence="3" id="KW-0732">Signal</keyword>
<dbReference type="Pfam" id="PF05860">
    <property type="entry name" value="TPS"/>
    <property type="match status" value="1"/>
</dbReference>
<feature type="region of interest" description="Disordered" evidence="4">
    <location>
        <begin position="949"/>
        <end position="979"/>
    </location>
</feature>
<feature type="domain" description="Filamentous haemagglutinin FhaB/tRNA nuclease CdiA-like TPS" evidence="5">
    <location>
        <begin position="55"/>
        <end position="167"/>
    </location>
</feature>